<proteinExistence type="predicted"/>
<reference evidence="3" key="1">
    <citation type="journal article" date="2019" name="Int. J. Syst. Evol. Microbiol.">
        <title>The Global Catalogue of Microorganisms (GCM) 10K type strain sequencing project: providing services to taxonomists for standard genome sequencing and annotation.</title>
        <authorList>
            <consortium name="The Broad Institute Genomics Platform"/>
            <consortium name="The Broad Institute Genome Sequencing Center for Infectious Disease"/>
            <person name="Wu L."/>
            <person name="Ma J."/>
        </authorList>
    </citation>
    <scope>NUCLEOTIDE SEQUENCE [LARGE SCALE GENOMIC DNA]</scope>
    <source>
        <strain evidence="3">JCM 18514</strain>
    </source>
</reference>
<gene>
    <name evidence="2" type="ORF">GCM10023346_22930</name>
</gene>
<evidence type="ECO:0000313" key="3">
    <source>
        <dbReference type="Proteomes" id="UP001500200"/>
    </source>
</evidence>
<comment type="caution">
    <text evidence="2">The sequence shown here is derived from an EMBL/GenBank/DDBJ whole genome shotgun (WGS) entry which is preliminary data.</text>
</comment>
<evidence type="ECO:0000313" key="2">
    <source>
        <dbReference type="EMBL" id="GAA5194755.1"/>
    </source>
</evidence>
<accession>A0ABP9SGA8</accession>
<feature type="region of interest" description="Disordered" evidence="1">
    <location>
        <begin position="26"/>
        <end position="88"/>
    </location>
</feature>
<organism evidence="2 3">
    <name type="scientific">Arthrobacter gyeryongensis</name>
    <dbReference type="NCBI Taxonomy" id="1650592"/>
    <lineage>
        <taxon>Bacteria</taxon>
        <taxon>Bacillati</taxon>
        <taxon>Actinomycetota</taxon>
        <taxon>Actinomycetes</taxon>
        <taxon>Micrococcales</taxon>
        <taxon>Micrococcaceae</taxon>
        <taxon>Arthrobacter</taxon>
    </lineage>
</organism>
<sequence length="88" mass="9595">MDALPSSVFWAESYWKNGRWTACAANNETPSQHPAGARMVFGGEPQGTLSKSPPAPEKGATKPRRPPNSKGVHPKRTRTLCTKAQYKS</sequence>
<dbReference type="EMBL" id="BAABKK010000014">
    <property type="protein sequence ID" value="GAA5194755.1"/>
    <property type="molecule type" value="Genomic_DNA"/>
</dbReference>
<protein>
    <submittedName>
        <fullName evidence="2">Uncharacterized protein</fullName>
    </submittedName>
</protein>
<name>A0ABP9SGA8_9MICC</name>
<evidence type="ECO:0000256" key="1">
    <source>
        <dbReference type="SAM" id="MobiDB-lite"/>
    </source>
</evidence>
<feature type="compositionally biased region" description="Polar residues" evidence="1">
    <location>
        <begin position="79"/>
        <end position="88"/>
    </location>
</feature>
<feature type="compositionally biased region" description="Basic residues" evidence="1">
    <location>
        <begin position="61"/>
        <end position="78"/>
    </location>
</feature>
<dbReference type="Proteomes" id="UP001500200">
    <property type="component" value="Unassembled WGS sequence"/>
</dbReference>
<keyword evidence="3" id="KW-1185">Reference proteome</keyword>